<dbReference type="PANTHER" id="PTHR30437">
    <property type="entry name" value="TRANSCRIPTION ELONGATION FACTOR GREA"/>
    <property type="match status" value="1"/>
</dbReference>
<keyword evidence="2" id="KW-0418">Kinase</keyword>
<keyword evidence="2" id="KW-0808">Transferase</keyword>
<dbReference type="SUPFAM" id="SSF54534">
    <property type="entry name" value="FKBP-like"/>
    <property type="match status" value="1"/>
</dbReference>
<dbReference type="Gene3D" id="3.10.50.30">
    <property type="entry name" value="Transcription elongation factor, GreA/GreB, C-terminal domain"/>
    <property type="match status" value="1"/>
</dbReference>
<dbReference type="Proteomes" id="UP000179467">
    <property type="component" value="Unassembled WGS sequence"/>
</dbReference>
<dbReference type="PIRSF" id="PIRSF006092">
    <property type="entry name" value="GreA_GreB"/>
    <property type="match status" value="1"/>
</dbReference>
<feature type="domain" description="Transcription elongation factor GreA/GreB C-terminal" evidence="1">
    <location>
        <begin position="56"/>
        <end position="131"/>
    </location>
</feature>
<protein>
    <submittedName>
        <fullName evidence="2">Regulator of nucleoside diphosphate kinase</fullName>
    </submittedName>
</protein>
<gene>
    <name evidence="2" type="primary">rnk_1</name>
    <name evidence="2" type="ORF">BHE75_01368</name>
</gene>
<dbReference type="InterPro" id="IPR036953">
    <property type="entry name" value="GreA/GreB_C_sf"/>
</dbReference>
<organism evidence="2 3">
    <name type="scientific">Edaphosphingomonas haloaromaticamans</name>
    <dbReference type="NCBI Taxonomy" id="653954"/>
    <lineage>
        <taxon>Bacteria</taxon>
        <taxon>Pseudomonadati</taxon>
        <taxon>Pseudomonadota</taxon>
        <taxon>Alphaproteobacteria</taxon>
        <taxon>Sphingomonadales</taxon>
        <taxon>Rhizorhabdaceae</taxon>
        <taxon>Edaphosphingomonas</taxon>
    </lineage>
</organism>
<keyword evidence="3" id="KW-1185">Reference proteome</keyword>
<evidence type="ECO:0000259" key="1">
    <source>
        <dbReference type="Pfam" id="PF01272"/>
    </source>
</evidence>
<dbReference type="InterPro" id="IPR023459">
    <property type="entry name" value="Tscrpt_elong_fac_GreA/B_fam"/>
</dbReference>
<dbReference type="GO" id="GO:0032784">
    <property type="term" value="P:regulation of DNA-templated transcription elongation"/>
    <property type="evidence" value="ECO:0007669"/>
    <property type="project" value="InterPro"/>
</dbReference>
<comment type="caution">
    <text evidence="2">The sequence shown here is derived from an EMBL/GenBank/DDBJ whole genome shotgun (WGS) entry which is preliminary data.</text>
</comment>
<dbReference type="AlphaFoldDB" id="A0A1S1HDS0"/>
<dbReference type="PANTHER" id="PTHR30437:SF5">
    <property type="entry name" value="REGULATOR OF NUCLEOSIDE DIPHOSPHATE KINASE"/>
    <property type="match status" value="1"/>
</dbReference>
<proteinExistence type="predicted"/>
<dbReference type="GO" id="GO:0016301">
    <property type="term" value="F:kinase activity"/>
    <property type="evidence" value="ECO:0007669"/>
    <property type="project" value="UniProtKB-KW"/>
</dbReference>
<evidence type="ECO:0000313" key="3">
    <source>
        <dbReference type="Proteomes" id="UP000179467"/>
    </source>
</evidence>
<dbReference type="RefSeq" id="WP_024019059.1">
    <property type="nucleotide sequence ID" value="NZ_MIPT01000001.1"/>
</dbReference>
<dbReference type="GO" id="GO:0006354">
    <property type="term" value="P:DNA-templated transcription elongation"/>
    <property type="evidence" value="ECO:0007669"/>
    <property type="project" value="TreeGrafter"/>
</dbReference>
<dbReference type="InterPro" id="IPR001437">
    <property type="entry name" value="Tscrpt_elong_fac_GreA/B_C"/>
</dbReference>
<dbReference type="NCBIfam" id="NF004396">
    <property type="entry name" value="PRK05753.1"/>
    <property type="match status" value="1"/>
</dbReference>
<evidence type="ECO:0000313" key="2">
    <source>
        <dbReference type="EMBL" id="OHT19383.1"/>
    </source>
</evidence>
<name>A0A1S1HDS0_9SPHN</name>
<sequence>MTSPKHVARPPVHMIDTQADALSDLALRTEDRNPEVSALLLEEITRAKIHVVEKIPGDVVTMHARVEFVDESRGMPHIVELVWPGEADFAAGRLSVLTPTGAGLIGLREGGSILWPDREGRERRLTIVKVTQPDPMLGRPGR</sequence>
<dbReference type="Pfam" id="PF01272">
    <property type="entry name" value="GreA_GreB"/>
    <property type="match status" value="1"/>
</dbReference>
<dbReference type="GO" id="GO:0070063">
    <property type="term" value="F:RNA polymerase binding"/>
    <property type="evidence" value="ECO:0007669"/>
    <property type="project" value="InterPro"/>
</dbReference>
<dbReference type="GO" id="GO:0003677">
    <property type="term" value="F:DNA binding"/>
    <property type="evidence" value="ECO:0007669"/>
    <property type="project" value="InterPro"/>
</dbReference>
<reference evidence="2 3" key="1">
    <citation type="submission" date="2016-09" db="EMBL/GenBank/DDBJ databases">
        <title>Metabolic pathway, cell adaptation mechanisms and a novel monoxygenase revealed through proteogenomic-transcription analysis of a Sphingomonas haloaromaticamans strain degrading the fungicide ortho-phenylphenol.</title>
        <authorList>
            <person name="Perruchon C."/>
            <person name="Papadopoulou E.S."/>
            <person name="Rousidou C."/>
            <person name="Vasileiadis S."/>
            <person name="Tanou G."/>
            <person name="Amoutzias G."/>
            <person name="Molassiotis A."/>
            <person name="Karpouzas D.G."/>
        </authorList>
    </citation>
    <scope>NUCLEOTIDE SEQUENCE [LARGE SCALE GENOMIC DNA]</scope>
    <source>
        <strain evidence="2 3">P3</strain>
    </source>
</reference>
<dbReference type="EMBL" id="MIPT01000001">
    <property type="protein sequence ID" value="OHT19383.1"/>
    <property type="molecule type" value="Genomic_DNA"/>
</dbReference>
<accession>A0A1S1HDS0</accession>